<dbReference type="InterPro" id="IPR007123">
    <property type="entry name" value="Gelsolin-like_dom"/>
</dbReference>
<dbReference type="GO" id="GO:0051015">
    <property type="term" value="F:actin filament binding"/>
    <property type="evidence" value="ECO:0007669"/>
    <property type="project" value="InterPro"/>
</dbReference>
<evidence type="ECO:0000259" key="19">
    <source>
        <dbReference type="Pfam" id="PF00626"/>
    </source>
</evidence>
<reference evidence="20 21" key="1">
    <citation type="journal article" date="2021" name="Cell">
        <title>Tracing the genetic footprints of vertebrate landing in non-teleost ray-finned fishes.</title>
        <authorList>
            <person name="Bi X."/>
            <person name="Wang K."/>
            <person name="Yang L."/>
            <person name="Pan H."/>
            <person name="Jiang H."/>
            <person name="Wei Q."/>
            <person name="Fang M."/>
            <person name="Yu H."/>
            <person name="Zhu C."/>
            <person name="Cai Y."/>
            <person name="He Y."/>
            <person name="Gan X."/>
            <person name="Zeng H."/>
            <person name="Yu D."/>
            <person name="Zhu Y."/>
            <person name="Jiang H."/>
            <person name="Qiu Q."/>
            <person name="Yang H."/>
            <person name="Zhang Y.E."/>
            <person name="Wang W."/>
            <person name="Zhu M."/>
            <person name="He S."/>
            <person name="Zhang G."/>
        </authorList>
    </citation>
    <scope>NUCLEOTIDE SEQUENCE [LARGE SCALE GENOMIC DNA]</scope>
    <source>
        <strain evidence="20">Bchr_013</strain>
    </source>
</reference>
<dbReference type="SMART" id="SM00262">
    <property type="entry name" value="GEL"/>
    <property type="match status" value="4"/>
</dbReference>
<keyword evidence="10 17" id="KW-0547">Nucleotide-binding</keyword>
<evidence type="ECO:0000256" key="5">
    <source>
        <dbReference type="ARBA" id="ARBA00022467"/>
    </source>
</evidence>
<dbReference type="CDD" id="cd11288">
    <property type="entry name" value="gelsolin_S5_like"/>
    <property type="match status" value="1"/>
</dbReference>
<organism evidence="20 21">
    <name type="scientific">Polypterus senegalus</name>
    <name type="common">Senegal bichir</name>
    <dbReference type="NCBI Taxonomy" id="55291"/>
    <lineage>
        <taxon>Eukaryota</taxon>
        <taxon>Metazoa</taxon>
        <taxon>Chordata</taxon>
        <taxon>Craniata</taxon>
        <taxon>Vertebrata</taxon>
        <taxon>Euteleostomi</taxon>
        <taxon>Actinopterygii</taxon>
        <taxon>Polypteriformes</taxon>
        <taxon>Polypteridae</taxon>
        <taxon>Polypterus</taxon>
    </lineage>
</organism>
<dbReference type="CDD" id="cd11291">
    <property type="entry name" value="gelsolin_S6_like"/>
    <property type="match status" value="1"/>
</dbReference>
<dbReference type="SUPFAM" id="SSF82754">
    <property type="entry name" value="C-terminal, gelsolin-like domain of Sec23/24"/>
    <property type="match status" value="1"/>
</dbReference>
<feature type="non-terminal residue" evidence="20">
    <location>
        <position position="659"/>
    </location>
</feature>
<dbReference type="Pfam" id="PF00025">
    <property type="entry name" value="Arf"/>
    <property type="match status" value="1"/>
</dbReference>
<name>A0A8X7X0Z1_POLSE</name>
<keyword evidence="11" id="KW-0106">Calcium</keyword>
<dbReference type="InterPro" id="IPR007122">
    <property type="entry name" value="Villin/Gelsolin"/>
</dbReference>
<dbReference type="InterPro" id="IPR027417">
    <property type="entry name" value="P-loop_NTPase"/>
</dbReference>
<sequence length="659" mass="74411">MNWKSFNKGDVFLLDLGNLIVQWNGPESNRMERLKGTTLAKDIRDRERGGRAHLGIVEGDDENASPELMKLMNHLLGVRKELKSAIPDDVVDNKLKTSIKLFHVSDEQGNLVMQEVAVQPLTQDLLNHDVWRIENLELVPVDKKWIGHFYGGDCYLILYNYLVNNKLNYLLYIWQGRHASKDEITASAYQAVILDQKYDGQPVQIRVSMGKEPPHFMAIFKGKMVVYEGGTSRSGSQEPQPSVRLFHVHGTSEFNTRAIEVLARAASLNSNDVFVLASETCCFLWYGKGCSGDEREMGKMVADIISKREKIVIAEGQEPTEFWAVLGGKSQYANDKRLQEAHLNITPRLFECSNQTGRFVATEIADFNQDDLDEDDIMLLDVWDQIFLWVGKGANESEKKETLNTAQDYLNSHPGGRDPGTPIFLIKQGFEPPTFTGWFKAWDPHKWSNGKSYEELKAELGDSSAIVKLTESLHIVMLGLDSAGKTTVLYRLKFNEFVNTVPTIGFNTERIKLSNGAAKGISCHFWDVGGQEKLRPLWKSYSRCTDGIIYVVDSVDVDRLEEAKTELHKVTKFAENQGTPLLVIANKQDLPRSLPVADIEKHLALHELSPSTSYHVQPACAIIGEGLTEGMDKLYEMIVKRRKSLKQKKKQQSQPPPQR</sequence>
<keyword evidence="15" id="KW-0206">Cytoskeleton</keyword>
<feature type="non-terminal residue" evidence="20">
    <location>
        <position position="1"/>
    </location>
</feature>
<evidence type="ECO:0000256" key="2">
    <source>
        <dbReference type="ARBA" id="ARBA00004245"/>
    </source>
</evidence>
<dbReference type="FunFam" id="3.40.50.300:FF:000458">
    <property type="entry name" value="ADP-ribosylation factor-like protein 4C"/>
    <property type="match status" value="1"/>
</dbReference>
<dbReference type="InterPro" id="IPR005225">
    <property type="entry name" value="Small_GTP-bd"/>
</dbReference>
<keyword evidence="5" id="KW-0117">Actin capping</keyword>
<evidence type="ECO:0000256" key="16">
    <source>
        <dbReference type="ARBA" id="ARBA00023288"/>
    </source>
</evidence>
<dbReference type="PROSITE" id="PS51419">
    <property type="entry name" value="RAB"/>
    <property type="match status" value="1"/>
</dbReference>
<dbReference type="GO" id="GO:0008154">
    <property type="term" value="P:actin polymerization or depolymerization"/>
    <property type="evidence" value="ECO:0007669"/>
    <property type="project" value="TreeGrafter"/>
</dbReference>
<dbReference type="SMART" id="SM00175">
    <property type="entry name" value="RAB"/>
    <property type="match status" value="1"/>
</dbReference>
<evidence type="ECO:0000313" key="20">
    <source>
        <dbReference type="EMBL" id="KAG2459510.1"/>
    </source>
</evidence>
<dbReference type="SUPFAM" id="SSF55753">
    <property type="entry name" value="Actin depolymerizing proteins"/>
    <property type="match status" value="3"/>
</dbReference>
<dbReference type="SMART" id="SM00178">
    <property type="entry name" value="SAR"/>
    <property type="match status" value="1"/>
</dbReference>
<comment type="similarity">
    <text evidence="3">Belongs to the villin/gelsolin family.</text>
</comment>
<dbReference type="AlphaFoldDB" id="A0A8X7X0Z1"/>
<feature type="binding site" evidence="18">
    <location>
        <position position="486"/>
    </location>
    <ligand>
        <name>Mg(2+)</name>
        <dbReference type="ChEBI" id="CHEBI:18420"/>
    </ligand>
</feature>
<keyword evidence="6" id="KW-1003">Cell membrane</keyword>
<proteinExistence type="inferred from homology"/>
<dbReference type="InterPro" id="IPR036180">
    <property type="entry name" value="Gelsolin-like_dom_sf"/>
</dbReference>
<keyword evidence="13" id="KW-0472">Membrane</keyword>
<comment type="subcellular location">
    <subcellularLocation>
        <location evidence="1">Cell membrane</location>
    </subcellularLocation>
    <subcellularLocation>
        <location evidence="2">Cytoplasm</location>
        <location evidence="2">Cytoskeleton</location>
    </subcellularLocation>
</comment>
<dbReference type="Gene3D" id="3.40.20.10">
    <property type="entry name" value="Severin"/>
    <property type="match status" value="4"/>
</dbReference>
<feature type="binding site" evidence="17">
    <location>
        <begin position="479"/>
        <end position="486"/>
    </location>
    <ligand>
        <name>GTP</name>
        <dbReference type="ChEBI" id="CHEBI:37565"/>
    </ligand>
</feature>
<keyword evidence="14" id="KW-0009">Actin-binding</keyword>
<dbReference type="GO" id="GO:2000392">
    <property type="term" value="P:regulation of lamellipodium morphogenesis"/>
    <property type="evidence" value="ECO:0007669"/>
    <property type="project" value="TreeGrafter"/>
</dbReference>
<keyword evidence="16" id="KW-0449">Lipoprotein</keyword>
<evidence type="ECO:0000256" key="1">
    <source>
        <dbReference type="ARBA" id="ARBA00004236"/>
    </source>
</evidence>
<keyword evidence="7" id="KW-0963">Cytoplasm</keyword>
<keyword evidence="18" id="KW-0479">Metal-binding</keyword>
<evidence type="ECO:0000256" key="10">
    <source>
        <dbReference type="ARBA" id="ARBA00022741"/>
    </source>
</evidence>
<dbReference type="GO" id="GO:0046872">
    <property type="term" value="F:metal ion binding"/>
    <property type="evidence" value="ECO:0007669"/>
    <property type="project" value="UniProtKB-KW"/>
</dbReference>
<feature type="domain" description="Gelsolin-like" evidence="19">
    <location>
        <begin position="137"/>
        <end position="217"/>
    </location>
</feature>
<dbReference type="NCBIfam" id="TIGR00231">
    <property type="entry name" value="small_GTP"/>
    <property type="match status" value="1"/>
</dbReference>
<evidence type="ECO:0000256" key="12">
    <source>
        <dbReference type="ARBA" id="ARBA00023134"/>
    </source>
</evidence>
<comment type="similarity">
    <text evidence="4">Belongs to the small GTPase superfamily. Arf family.</text>
</comment>
<dbReference type="GO" id="GO:0015629">
    <property type="term" value="C:actin cytoskeleton"/>
    <property type="evidence" value="ECO:0007669"/>
    <property type="project" value="TreeGrafter"/>
</dbReference>
<evidence type="ECO:0000256" key="7">
    <source>
        <dbReference type="ARBA" id="ARBA00022490"/>
    </source>
</evidence>
<dbReference type="Proteomes" id="UP000886611">
    <property type="component" value="Unassembled WGS sequence"/>
</dbReference>
<evidence type="ECO:0000256" key="9">
    <source>
        <dbReference type="ARBA" id="ARBA00022737"/>
    </source>
</evidence>
<evidence type="ECO:0000256" key="14">
    <source>
        <dbReference type="ARBA" id="ARBA00023203"/>
    </source>
</evidence>
<dbReference type="PANTHER" id="PTHR11977">
    <property type="entry name" value="VILLIN"/>
    <property type="match status" value="1"/>
</dbReference>
<evidence type="ECO:0000256" key="11">
    <source>
        <dbReference type="ARBA" id="ARBA00022837"/>
    </source>
</evidence>
<evidence type="ECO:0000256" key="15">
    <source>
        <dbReference type="ARBA" id="ARBA00023212"/>
    </source>
</evidence>
<dbReference type="GO" id="GO:0005546">
    <property type="term" value="F:phosphatidylinositol-4,5-bisphosphate binding"/>
    <property type="evidence" value="ECO:0007669"/>
    <property type="project" value="TreeGrafter"/>
</dbReference>
<evidence type="ECO:0000256" key="4">
    <source>
        <dbReference type="ARBA" id="ARBA00010290"/>
    </source>
</evidence>
<dbReference type="GO" id="GO:0030027">
    <property type="term" value="C:lamellipodium"/>
    <property type="evidence" value="ECO:0007669"/>
    <property type="project" value="TreeGrafter"/>
</dbReference>
<dbReference type="InterPro" id="IPR006689">
    <property type="entry name" value="Small_GTPase_ARF/SAR"/>
</dbReference>
<dbReference type="CDD" id="cd04152">
    <property type="entry name" value="Arl4_Arl7"/>
    <property type="match status" value="1"/>
</dbReference>
<dbReference type="Pfam" id="PF00626">
    <property type="entry name" value="Gelsolin"/>
    <property type="match status" value="4"/>
</dbReference>
<gene>
    <name evidence="20" type="primary">Vil1_1</name>
    <name evidence="20" type="ORF">GTO96_0019307</name>
</gene>
<feature type="binding site" evidence="17">
    <location>
        <position position="530"/>
    </location>
    <ligand>
        <name>GTP</name>
        <dbReference type="ChEBI" id="CHEBI:37565"/>
    </ligand>
</feature>
<dbReference type="GO" id="GO:0005886">
    <property type="term" value="C:plasma membrane"/>
    <property type="evidence" value="ECO:0007669"/>
    <property type="project" value="UniProtKB-SubCell"/>
</dbReference>
<evidence type="ECO:0000256" key="8">
    <source>
        <dbReference type="ARBA" id="ARBA00022707"/>
    </source>
</evidence>
<dbReference type="CDD" id="cd11293">
    <property type="entry name" value="gelsolin_S4_like"/>
    <property type="match status" value="1"/>
</dbReference>
<keyword evidence="12 17" id="KW-0342">GTP-binding</keyword>
<keyword evidence="8" id="KW-0519">Myristate</keyword>
<feature type="domain" description="Gelsolin-like" evidence="19">
    <location>
        <begin position="256"/>
        <end position="323"/>
    </location>
</feature>
<dbReference type="GO" id="GO:0051014">
    <property type="term" value="P:actin filament severing"/>
    <property type="evidence" value="ECO:0007669"/>
    <property type="project" value="TreeGrafter"/>
</dbReference>
<evidence type="ECO:0000313" key="21">
    <source>
        <dbReference type="Proteomes" id="UP000886611"/>
    </source>
</evidence>
<dbReference type="FunFam" id="3.40.20.10:FF:000004">
    <property type="entry name" value="Gelsolin"/>
    <property type="match status" value="1"/>
</dbReference>
<dbReference type="FunFam" id="3.40.20.10:FF:000001">
    <property type="entry name" value="Gelsolin"/>
    <property type="match status" value="1"/>
</dbReference>
<dbReference type="Gene3D" id="3.40.50.300">
    <property type="entry name" value="P-loop containing nucleotide triphosphate hydrolases"/>
    <property type="match status" value="1"/>
</dbReference>
<protein>
    <submittedName>
        <fullName evidence="20">VILI protein</fullName>
    </submittedName>
</protein>
<feature type="binding site" evidence="17">
    <location>
        <begin position="586"/>
        <end position="589"/>
    </location>
    <ligand>
        <name>GTP</name>
        <dbReference type="ChEBI" id="CHEBI:37565"/>
    </ligand>
</feature>
<dbReference type="FunFam" id="3.40.20.10:FF:000005">
    <property type="entry name" value="Gelsolin"/>
    <property type="match status" value="1"/>
</dbReference>
<comment type="caution">
    <text evidence="20">The sequence shown here is derived from an EMBL/GenBank/DDBJ whole genome shotgun (WGS) entry which is preliminary data.</text>
</comment>
<feature type="domain" description="Gelsolin-like" evidence="19">
    <location>
        <begin position="2"/>
        <end position="63"/>
    </location>
</feature>
<feature type="domain" description="Gelsolin-like" evidence="19">
    <location>
        <begin position="359"/>
        <end position="435"/>
    </location>
</feature>
<dbReference type="PANTHER" id="PTHR11977:SF35">
    <property type="entry name" value="VILLIN-1"/>
    <property type="match status" value="1"/>
</dbReference>
<dbReference type="GO" id="GO:0005737">
    <property type="term" value="C:cytoplasm"/>
    <property type="evidence" value="ECO:0007669"/>
    <property type="project" value="TreeGrafter"/>
</dbReference>
<keyword evidence="9" id="KW-0677">Repeat</keyword>
<dbReference type="PRINTS" id="PR00597">
    <property type="entry name" value="GELSOLIN"/>
</dbReference>
<feature type="binding site" evidence="18">
    <location>
        <position position="503"/>
    </location>
    <ligand>
        <name>Mg(2+)</name>
        <dbReference type="ChEBI" id="CHEBI:18420"/>
    </ligand>
</feature>
<keyword evidence="18" id="KW-0460">Magnesium</keyword>
<dbReference type="InterPro" id="IPR029006">
    <property type="entry name" value="ADF-H/Gelsolin-like_dom_sf"/>
</dbReference>
<evidence type="ECO:0000256" key="6">
    <source>
        <dbReference type="ARBA" id="ARBA00022475"/>
    </source>
</evidence>
<dbReference type="GO" id="GO:0051016">
    <property type="term" value="P:barbed-end actin filament capping"/>
    <property type="evidence" value="ECO:0007669"/>
    <property type="project" value="TreeGrafter"/>
</dbReference>
<accession>A0A8X7X0Z1</accession>
<dbReference type="SMART" id="SM00177">
    <property type="entry name" value="ARF"/>
    <property type="match status" value="1"/>
</dbReference>
<dbReference type="GO" id="GO:0003924">
    <property type="term" value="F:GTPase activity"/>
    <property type="evidence" value="ECO:0007669"/>
    <property type="project" value="InterPro"/>
</dbReference>
<dbReference type="EMBL" id="JAATIS010005477">
    <property type="protein sequence ID" value="KAG2459510.1"/>
    <property type="molecule type" value="Genomic_DNA"/>
</dbReference>
<dbReference type="GO" id="GO:0005525">
    <property type="term" value="F:GTP binding"/>
    <property type="evidence" value="ECO:0007669"/>
    <property type="project" value="UniProtKB-KW"/>
</dbReference>
<dbReference type="SUPFAM" id="SSF52540">
    <property type="entry name" value="P-loop containing nucleoside triphosphate hydrolases"/>
    <property type="match status" value="1"/>
</dbReference>
<evidence type="ECO:0000256" key="17">
    <source>
        <dbReference type="PIRSR" id="PIRSR606689-1"/>
    </source>
</evidence>
<evidence type="ECO:0000256" key="3">
    <source>
        <dbReference type="ARBA" id="ARBA00008418"/>
    </source>
</evidence>
<dbReference type="PROSITE" id="PS51417">
    <property type="entry name" value="ARF"/>
    <property type="match status" value="1"/>
</dbReference>
<evidence type="ECO:0000256" key="13">
    <source>
        <dbReference type="ARBA" id="ARBA00023136"/>
    </source>
</evidence>
<keyword evidence="21" id="KW-1185">Reference proteome</keyword>
<evidence type="ECO:0000256" key="18">
    <source>
        <dbReference type="PIRSR" id="PIRSR606689-2"/>
    </source>
</evidence>